<accession>A0A0A0IFT7</accession>
<organism evidence="1 2">
    <name type="scientific">Clostridium botulinum C/D str. DC5</name>
    <dbReference type="NCBI Taxonomy" id="1443128"/>
    <lineage>
        <taxon>Bacteria</taxon>
        <taxon>Bacillati</taxon>
        <taxon>Bacillota</taxon>
        <taxon>Clostridia</taxon>
        <taxon>Eubacteriales</taxon>
        <taxon>Clostridiaceae</taxon>
        <taxon>Clostridium</taxon>
    </lineage>
</organism>
<dbReference type="RefSeq" id="WP_039259212.1">
    <property type="nucleotide sequence ID" value="NZ_JDRY01000022.1"/>
</dbReference>
<dbReference type="EMBL" id="JDRY01000022">
    <property type="protein sequence ID" value="KGN00305.1"/>
    <property type="molecule type" value="Genomic_DNA"/>
</dbReference>
<dbReference type="Pfam" id="PF10076">
    <property type="entry name" value="Phage_Mu_Gp48"/>
    <property type="match status" value="1"/>
</dbReference>
<comment type="caution">
    <text evidence="1">The sequence shown here is derived from an EMBL/GenBank/DDBJ whole genome shotgun (WGS) entry which is preliminary data.</text>
</comment>
<reference evidence="1 2" key="1">
    <citation type="submission" date="2014-01" db="EMBL/GenBank/DDBJ databases">
        <title>Plasmidome dynamics in the species complex Clostridium novyi sensu lato converts strains of independent lineages into distinctly different pathogens.</title>
        <authorList>
            <person name="Skarin H."/>
            <person name="Segerman B."/>
        </authorList>
    </citation>
    <scope>NUCLEOTIDE SEQUENCE [LARGE SCALE GENOMIC DNA]</scope>
    <source>
        <strain evidence="1 2">DC5</strain>
    </source>
</reference>
<evidence type="ECO:0000313" key="2">
    <source>
        <dbReference type="Proteomes" id="UP000030014"/>
    </source>
</evidence>
<evidence type="ECO:0008006" key="3">
    <source>
        <dbReference type="Google" id="ProtNLM"/>
    </source>
</evidence>
<dbReference type="AlphaFoldDB" id="A0A0A0IFT7"/>
<gene>
    <name evidence="1" type="ORF">Z955_03740</name>
</gene>
<proteinExistence type="predicted"/>
<dbReference type="InterPro" id="IPR018755">
    <property type="entry name" value="Phage_Mu_Gp48"/>
</dbReference>
<dbReference type="Proteomes" id="UP000030014">
    <property type="component" value="Unassembled WGS sequence"/>
</dbReference>
<sequence length="208" mass="24534">MKKKLIEFLPPEIANIEDFKEIMNAETVELEVVENKQRQLFHENFIDTATEYGIKHQEKLFKVRPDLENETLEFRKLRIKNRKIDKAPFTHRFLEHKLESLFGKDNYKLDVLNDKYILKVDINTFNWNMFNEIINNFRKIIPCDMILNSTLTNKIETNVYVVGTTICGEELTVYPWSPKNIESKGNVTVAIGNNTGFEDITIYPRKED</sequence>
<evidence type="ECO:0000313" key="1">
    <source>
        <dbReference type="EMBL" id="KGN00305.1"/>
    </source>
</evidence>
<protein>
    <recommendedName>
        <fullName evidence="3">Phage protein</fullName>
    </recommendedName>
</protein>
<name>A0A0A0IFT7_CLOBO</name>